<organism evidence="1">
    <name type="scientific">Cacopsylla melanoneura</name>
    <dbReference type="NCBI Taxonomy" id="428564"/>
    <lineage>
        <taxon>Eukaryota</taxon>
        <taxon>Metazoa</taxon>
        <taxon>Ecdysozoa</taxon>
        <taxon>Arthropoda</taxon>
        <taxon>Hexapoda</taxon>
        <taxon>Insecta</taxon>
        <taxon>Pterygota</taxon>
        <taxon>Neoptera</taxon>
        <taxon>Paraneoptera</taxon>
        <taxon>Hemiptera</taxon>
        <taxon>Sternorrhyncha</taxon>
        <taxon>Psylloidea</taxon>
        <taxon>Psyllidae</taxon>
        <taxon>Psyllinae</taxon>
        <taxon>Cacopsylla</taxon>
    </lineage>
</organism>
<proteinExistence type="predicted"/>
<sequence length="100" mass="10929">MNIPMKNNEICEIGNIMGARTGTLYKFGPVAVQRVEGLKNDDSEILSPLSLAGLSLFSPTHLILEMAPPEPQVISVEQKKRIYIFFNSLHGTIGKSGESV</sequence>
<dbReference type="EMBL" id="HBUF01293272">
    <property type="protein sequence ID" value="CAG6689656.1"/>
    <property type="molecule type" value="Transcribed_RNA"/>
</dbReference>
<protein>
    <submittedName>
        <fullName evidence="1">Uncharacterized protein</fullName>
    </submittedName>
</protein>
<evidence type="ECO:0000313" key="1">
    <source>
        <dbReference type="EMBL" id="CAG6689656.1"/>
    </source>
</evidence>
<reference evidence="1" key="1">
    <citation type="submission" date="2021-05" db="EMBL/GenBank/DDBJ databases">
        <authorList>
            <person name="Alioto T."/>
            <person name="Alioto T."/>
            <person name="Gomez Garrido J."/>
        </authorList>
    </citation>
    <scope>NUCLEOTIDE SEQUENCE</scope>
</reference>
<dbReference type="AlphaFoldDB" id="A0A8D8TMD4"/>
<name>A0A8D8TMD4_9HEMI</name>
<accession>A0A8D8TMD4</accession>